<evidence type="ECO:0000313" key="5">
    <source>
        <dbReference type="Proteomes" id="UP000821853"/>
    </source>
</evidence>
<dbReference type="OMA" id="CPARTHF"/>
<protein>
    <recommendedName>
        <fullName evidence="3">CCHC-type domain-containing protein</fullName>
    </recommendedName>
</protein>
<feature type="region of interest" description="Disordered" evidence="2">
    <location>
        <begin position="264"/>
        <end position="291"/>
    </location>
</feature>
<dbReference type="GO" id="GO:0008270">
    <property type="term" value="F:zinc ion binding"/>
    <property type="evidence" value="ECO:0007669"/>
    <property type="project" value="UniProtKB-KW"/>
</dbReference>
<dbReference type="OrthoDB" id="3039988at2759"/>
<dbReference type="SMART" id="SM00343">
    <property type="entry name" value="ZnF_C2HC"/>
    <property type="match status" value="2"/>
</dbReference>
<accession>A0A9J6FFA8</accession>
<feature type="domain" description="CCHC-type" evidence="3">
    <location>
        <begin position="183"/>
        <end position="198"/>
    </location>
</feature>
<dbReference type="EMBL" id="JABSTR010000001">
    <property type="protein sequence ID" value="KAH9361024.1"/>
    <property type="molecule type" value="Genomic_DNA"/>
</dbReference>
<gene>
    <name evidence="4" type="ORF">HPB48_002886</name>
</gene>
<dbReference type="InterPro" id="IPR001878">
    <property type="entry name" value="Znf_CCHC"/>
</dbReference>
<dbReference type="AlphaFoldDB" id="A0A9J6FFA8"/>
<comment type="caution">
    <text evidence="4">The sequence shown here is derived from an EMBL/GenBank/DDBJ whole genome shotgun (WGS) entry which is preliminary data.</text>
</comment>
<evidence type="ECO:0000256" key="1">
    <source>
        <dbReference type="PROSITE-ProRule" id="PRU00047"/>
    </source>
</evidence>
<dbReference type="PROSITE" id="PS50158">
    <property type="entry name" value="ZF_CCHC"/>
    <property type="match status" value="1"/>
</dbReference>
<sequence length="291" mass="33097">MDKTVPPVPSPKRVSDERRDLGTHVLKIQLMEHTDVMTLPVHLLQQAIDHLAGNPQLTKHVIIKTNKNSNSITVTIGDSVHAERLLRLRVIPISSDLRLRVHVYQLPTRGITRGVIYKCDPGVNNNTLMRALKADDVAILAARPMGRNGTVLIHFASDIVPRFVTYHGFLRRVQIYQAKSLICTRCHKPGHKACSCPSPNIICNECGRYHELEDSPGLRPYKEQAQHCVHCKKDGHLATSPDCPARTHFVEMLKIRQQQNRFQNRYQNGNRQRRLTDSGDSPLPLHRKLQR</sequence>
<evidence type="ECO:0000313" key="4">
    <source>
        <dbReference type="EMBL" id="KAH9361024.1"/>
    </source>
</evidence>
<dbReference type="VEuPathDB" id="VectorBase:HLOH_055574"/>
<dbReference type="GO" id="GO:0003676">
    <property type="term" value="F:nucleic acid binding"/>
    <property type="evidence" value="ECO:0007669"/>
    <property type="project" value="InterPro"/>
</dbReference>
<keyword evidence="5" id="KW-1185">Reference proteome</keyword>
<name>A0A9J6FFA8_HAELO</name>
<keyword evidence="1" id="KW-0863">Zinc-finger</keyword>
<keyword evidence="1" id="KW-0479">Metal-binding</keyword>
<keyword evidence="1" id="KW-0862">Zinc</keyword>
<organism evidence="4 5">
    <name type="scientific">Haemaphysalis longicornis</name>
    <name type="common">Bush tick</name>
    <dbReference type="NCBI Taxonomy" id="44386"/>
    <lineage>
        <taxon>Eukaryota</taxon>
        <taxon>Metazoa</taxon>
        <taxon>Ecdysozoa</taxon>
        <taxon>Arthropoda</taxon>
        <taxon>Chelicerata</taxon>
        <taxon>Arachnida</taxon>
        <taxon>Acari</taxon>
        <taxon>Parasitiformes</taxon>
        <taxon>Ixodida</taxon>
        <taxon>Ixodoidea</taxon>
        <taxon>Ixodidae</taxon>
        <taxon>Haemaphysalinae</taxon>
        <taxon>Haemaphysalis</taxon>
    </lineage>
</organism>
<proteinExistence type="predicted"/>
<reference evidence="4 5" key="1">
    <citation type="journal article" date="2020" name="Cell">
        <title>Large-Scale Comparative Analyses of Tick Genomes Elucidate Their Genetic Diversity and Vector Capacities.</title>
        <authorList>
            <consortium name="Tick Genome and Microbiome Consortium (TIGMIC)"/>
            <person name="Jia N."/>
            <person name="Wang J."/>
            <person name="Shi W."/>
            <person name="Du L."/>
            <person name="Sun Y."/>
            <person name="Zhan W."/>
            <person name="Jiang J.F."/>
            <person name="Wang Q."/>
            <person name="Zhang B."/>
            <person name="Ji P."/>
            <person name="Bell-Sakyi L."/>
            <person name="Cui X.M."/>
            <person name="Yuan T.T."/>
            <person name="Jiang B.G."/>
            <person name="Yang W.F."/>
            <person name="Lam T.T."/>
            <person name="Chang Q.C."/>
            <person name="Ding S.J."/>
            <person name="Wang X.J."/>
            <person name="Zhu J.G."/>
            <person name="Ruan X.D."/>
            <person name="Zhao L."/>
            <person name="Wei J.T."/>
            <person name="Ye R.Z."/>
            <person name="Que T.C."/>
            <person name="Du C.H."/>
            <person name="Zhou Y.H."/>
            <person name="Cheng J.X."/>
            <person name="Dai P.F."/>
            <person name="Guo W.B."/>
            <person name="Han X.H."/>
            <person name="Huang E.J."/>
            <person name="Li L.F."/>
            <person name="Wei W."/>
            <person name="Gao Y.C."/>
            <person name="Liu J.Z."/>
            <person name="Shao H.Z."/>
            <person name="Wang X."/>
            <person name="Wang C.C."/>
            <person name="Yang T.C."/>
            <person name="Huo Q.B."/>
            <person name="Li W."/>
            <person name="Chen H.Y."/>
            <person name="Chen S.E."/>
            <person name="Zhou L.G."/>
            <person name="Ni X.B."/>
            <person name="Tian J.H."/>
            <person name="Sheng Y."/>
            <person name="Liu T."/>
            <person name="Pan Y.S."/>
            <person name="Xia L.Y."/>
            <person name="Li J."/>
            <person name="Zhao F."/>
            <person name="Cao W.C."/>
        </authorList>
    </citation>
    <scope>NUCLEOTIDE SEQUENCE [LARGE SCALE GENOMIC DNA]</scope>
    <source>
        <strain evidence="4">HaeL-2018</strain>
    </source>
</reference>
<dbReference type="Proteomes" id="UP000821853">
    <property type="component" value="Chromosome 1"/>
</dbReference>
<evidence type="ECO:0000259" key="3">
    <source>
        <dbReference type="PROSITE" id="PS50158"/>
    </source>
</evidence>
<evidence type="ECO:0000256" key="2">
    <source>
        <dbReference type="SAM" id="MobiDB-lite"/>
    </source>
</evidence>